<proteinExistence type="predicted"/>
<reference evidence="4" key="1">
    <citation type="submission" date="2023-07" db="EMBL/GenBank/DDBJ databases">
        <title>Conexibacter stalactiti sp. nov., isolated from stalactites in a lava cave and emended description of the genus Conexibacter.</title>
        <authorList>
            <person name="Lee S.D."/>
        </authorList>
    </citation>
    <scope>NUCLEOTIDE SEQUENCE [LARGE SCALE GENOMIC DNA]</scope>
    <source>
        <strain evidence="4">KCTC 39840</strain>
    </source>
</reference>
<feature type="region of interest" description="Disordered" evidence="1">
    <location>
        <begin position="600"/>
        <end position="623"/>
    </location>
</feature>
<accession>A0ABU4HPN3</accession>
<comment type="caution">
    <text evidence="3">The sequence shown here is derived from an EMBL/GenBank/DDBJ whole genome shotgun (WGS) entry which is preliminary data.</text>
</comment>
<name>A0ABU4HPN3_9ACTN</name>
<feature type="compositionally biased region" description="Pro residues" evidence="1">
    <location>
        <begin position="600"/>
        <end position="611"/>
    </location>
</feature>
<feature type="signal peptide" evidence="2">
    <location>
        <begin position="1"/>
        <end position="16"/>
    </location>
</feature>
<protein>
    <submittedName>
        <fullName evidence="3">Uncharacterized protein</fullName>
    </submittedName>
</protein>
<dbReference type="RefSeq" id="WP_318597584.1">
    <property type="nucleotide sequence ID" value="NZ_JAWSTH010000029.1"/>
</dbReference>
<gene>
    <name evidence="3" type="ORF">R7226_12925</name>
</gene>
<dbReference type="SUPFAM" id="SSF82171">
    <property type="entry name" value="DPP6 N-terminal domain-like"/>
    <property type="match status" value="1"/>
</dbReference>
<keyword evidence="2" id="KW-0732">Signal</keyword>
<evidence type="ECO:0000256" key="2">
    <source>
        <dbReference type="SAM" id="SignalP"/>
    </source>
</evidence>
<dbReference type="Proteomes" id="UP001284601">
    <property type="component" value="Unassembled WGS sequence"/>
</dbReference>
<dbReference type="EMBL" id="JAWSTH010000029">
    <property type="protein sequence ID" value="MDW5595246.1"/>
    <property type="molecule type" value="Genomic_DNA"/>
</dbReference>
<reference evidence="3 4" key="2">
    <citation type="submission" date="2023-10" db="EMBL/GenBank/DDBJ databases">
        <authorList>
            <person name="Han X.F."/>
        </authorList>
    </citation>
    <scope>NUCLEOTIDE SEQUENCE [LARGE SCALE GENOMIC DNA]</scope>
    <source>
        <strain evidence="3 4">KCTC 39840</strain>
    </source>
</reference>
<keyword evidence="4" id="KW-1185">Reference proteome</keyword>
<feature type="chain" id="PRO_5046511437" evidence="2">
    <location>
        <begin position="17"/>
        <end position="747"/>
    </location>
</feature>
<organism evidence="3 4">
    <name type="scientific">Conexibacter stalactiti</name>
    <dbReference type="NCBI Taxonomy" id="1940611"/>
    <lineage>
        <taxon>Bacteria</taxon>
        <taxon>Bacillati</taxon>
        <taxon>Actinomycetota</taxon>
        <taxon>Thermoleophilia</taxon>
        <taxon>Solirubrobacterales</taxon>
        <taxon>Conexibacteraceae</taxon>
        <taxon>Conexibacter</taxon>
    </lineage>
</organism>
<evidence type="ECO:0000256" key="1">
    <source>
        <dbReference type="SAM" id="MobiDB-lite"/>
    </source>
</evidence>
<sequence>MLACAAAAASASPAAADACPNAAVREQQGVTHLPDCRAYEVVSPVDKNGAAIRQIVAARPEGDGIAFWSTGAFAGAPGNLAGNYSAQRGADGWVTRALNPPVLGRNPILMDQPYVVAMSNDFSQALIETRYPVDPDDAFLGEFVNTGLPDVYRVEPDGSFHWLSPTATLPDRSGVAVVFGGATADLGTVVYRTAKQVSADLPAGSGEQLYARHGDQVTLLSVAPGGGPLPGGAVLGRNLLALETDSGSTVGGRFPSALSADGSTVWFSTKADPDVPQLYVRSDALDPAAAVTTQVSSSQATATLGDGCATQATFLAAAEDGATAWFTCASRLTDDAPAGGGLYRYDRGSGQLHFIVAALDGSDVGGQMTLVGADRDADHVWFSTSSQLTADAPTGTSGLYHLHDDAVTFVSTLSWPDAITASAVSPDGSRIAFATDDQLDADAGGVGQVYSVDADDPGSGTVCISCRPDGSTPLGRSDLSNAGADVFVHANNVPRRGNVASDGSIYFASADRLVADDVNETADVYQYRDGELTLLSSGSDELPSVFGAASDDGRDVFILTSETLAVQDTDNGAADVYSVRVDGGFAPTVAPPICGEDCQGPPPPAPVPPTPASATFTGPGDEDERVAAPVTPRLTVTAPSARQRTRWAASGRLTLAVRATDAGAVRARVSGRVRGRAVTVASASRRLARGGSARLTLRLSAAARRQLARSGSLRLTIVVTHSEVADPRRVTLTLRAPAATHRNGGRR</sequence>
<evidence type="ECO:0000313" key="4">
    <source>
        <dbReference type="Proteomes" id="UP001284601"/>
    </source>
</evidence>
<evidence type="ECO:0000313" key="3">
    <source>
        <dbReference type="EMBL" id="MDW5595246.1"/>
    </source>
</evidence>